<dbReference type="PROSITE" id="PS51257">
    <property type="entry name" value="PROKAR_LIPOPROTEIN"/>
    <property type="match status" value="1"/>
</dbReference>
<reference evidence="1" key="2">
    <citation type="journal article" date="2015" name="Data Brief">
        <title>Shoot transcriptome of the giant reed, Arundo donax.</title>
        <authorList>
            <person name="Barrero R.A."/>
            <person name="Guerrero F.D."/>
            <person name="Moolhuijzen P."/>
            <person name="Goolsby J.A."/>
            <person name="Tidwell J."/>
            <person name="Bellgard S.E."/>
            <person name="Bellgard M.I."/>
        </authorList>
    </citation>
    <scope>NUCLEOTIDE SEQUENCE</scope>
    <source>
        <tissue evidence="1">Shoot tissue taken approximately 20 cm above the soil surface</tissue>
    </source>
</reference>
<reference evidence="1" key="1">
    <citation type="submission" date="2014-09" db="EMBL/GenBank/DDBJ databases">
        <authorList>
            <person name="Magalhaes I.L.F."/>
            <person name="Oliveira U."/>
            <person name="Santos F.R."/>
            <person name="Vidigal T.H.D.A."/>
            <person name="Brescovit A.D."/>
            <person name="Santos A.J."/>
        </authorList>
    </citation>
    <scope>NUCLEOTIDE SEQUENCE</scope>
    <source>
        <tissue evidence="1">Shoot tissue taken approximately 20 cm above the soil surface</tissue>
    </source>
</reference>
<accession>A0A0A8ZIJ5</accession>
<dbReference type="EMBL" id="GBRH01258671">
    <property type="protein sequence ID" value="JAD39224.1"/>
    <property type="molecule type" value="Transcribed_RNA"/>
</dbReference>
<sequence length="47" mass="5716">MKIQIFPTNNWHPGLQSCITRRHDRLRLLFPPYLYLAIFRALNSFKK</sequence>
<proteinExistence type="predicted"/>
<evidence type="ECO:0000313" key="1">
    <source>
        <dbReference type="EMBL" id="JAD39224.1"/>
    </source>
</evidence>
<name>A0A0A8ZIJ5_ARUDO</name>
<dbReference type="AlphaFoldDB" id="A0A0A8ZIJ5"/>
<protein>
    <submittedName>
        <fullName evidence="1">Uncharacterized protein</fullName>
    </submittedName>
</protein>
<organism evidence="1">
    <name type="scientific">Arundo donax</name>
    <name type="common">Giant reed</name>
    <name type="synonym">Donax arundinaceus</name>
    <dbReference type="NCBI Taxonomy" id="35708"/>
    <lineage>
        <taxon>Eukaryota</taxon>
        <taxon>Viridiplantae</taxon>
        <taxon>Streptophyta</taxon>
        <taxon>Embryophyta</taxon>
        <taxon>Tracheophyta</taxon>
        <taxon>Spermatophyta</taxon>
        <taxon>Magnoliopsida</taxon>
        <taxon>Liliopsida</taxon>
        <taxon>Poales</taxon>
        <taxon>Poaceae</taxon>
        <taxon>PACMAD clade</taxon>
        <taxon>Arundinoideae</taxon>
        <taxon>Arundineae</taxon>
        <taxon>Arundo</taxon>
    </lineage>
</organism>